<proteinExistence type="predicted"/>
<name>A0A379TAR0_SALER</name>
<organism evidence="1 2">
    <name type="scientific">Salmonella enterica subsp. arizonae</name>
    <dbReference type="NCBI Taxonomy" id="59203"/>
    <lineage>
        <taxon>Bacteria</taxon>
        <taxon>Pseudomonadati</taxon>
        <taxon>Pseudomonadota</taxon>
        <taxon>Gammaproteobacteria</taxon>
        <taxon>Enterobacterales</taxon>
        <taxon>Enterobacteriaceae</taxon>
        <taxon>Salmonella</taxon>
    </lineage>
</organism>
<dbReference type="EMBL" id="UGXG01000002">
    <property type="protein sequence ID" value="SUG47702.1"/>
    <property type="molecule type" value="Genomic_DNA"/>
</dbReference>
<evidence type="ECO:0000313" key="1">
    <source>
        <dbReference type="EMBL" id="SUG47702.1"/>
    </source>
</evidence>
<dbReference type="Proteomes" id="UP000254741">
    <property type="component" value="Unassembled WGS sequence"/>
</dbReference>
<reference evidence="1 2" key="1">
    <citation type="submission" date="2018-06" db="EMBL/GenBank/DDBJ databases">
        <authorList>
            <consortium name="Pathogen Informatics"/>
            <person name="Doyle S."/>
        </authorList>
    </citation>
    <scope>NUCLEOTIDE SEQUENCE [LARGE SCALE GENOMIC DNA]</scope>
    <source>
        <strain evidence="1 2">NCTC8297</strain>
    </source>
</reference>
<gene>
    <name evidence="1" type="ORF">NCTC8297_02979</name>
</gene>
<sequence>MRAQSPTFKQTGSGELLQFVQRLRKGWLAQVKGFSRAPQRSLLRNSDKRMKVAQPNALTKQTIFFP</sequence>
<accession>A0A379TAR0</accession>
<protein>
    <submittedName>
        <fullName evidence="1">Uncharacterized protein</fullName>
    </submittedName>
</protein>
<dbReference type="AlphaFoldDB" id="A0A379TAR0"/>
<evidence type="ECO:0000313" key="2">
    <source>
        <dbReference type="Proteomes" id="UP000254741"/>
    </source>
</evidence>